<proteinExistence type="inferred from homology"/>
<feature type="domain" description="Big-1" evidence="4">
    <location>
        <begin position="55"/>
        <end position="148"/>
    </location>
</feature>
<dbReference type="InterPro" id="IPR013783">
    <property type="entry name" value="Ig-like_fold"/>
</dbReference>
<gene>
    <name evidence="5" type="ORF">SAMN02982985_05080</name>
</gene>
<protein>
    <recommendedName>
        <fullName evidence="4">Big-1 domain-containing protein</fullName>
    </recommendedName>
</protein>
<accession>A0A1I4T5M8</accession>
<feature type="region of interest" description="Disordered" evidence="2">
    <location>
        <begin position="737"/>
        <end position="756"/>
    </location>
</feature>
<name>A0A1I4T5M8_9BURK</name>
<feature type="signal peptide" evidence="3">
    <location>
        <begin position="1"/>
        <end position="33"/>
    </location>
</feature>
<evidence type="ECO:0000256" key="2">
    <source>
        <dbReference type="SAM" id="MobiDB-lite"/>
    </source>
</evidence>
<dbReference type="AlphaFoldDB" id="A0A1I4T5M8"/>
<dbReference type="SMART" id="SM00634">
    <property type="entry name" value="BID_1"/>
    <property type="match status" value="2"/>
</dbReference>
<dbReference type="SUPFAM" id="SSF49373">
    <property type="entry name" value="Invasin/intimin cell-adhesion fragments"/>
    <property type="match status" value="3"/>
</dbReference>
<evidence type="ECO:0000259" key="4">
    <source>
        <dbReference type="SMART" id="SM00634"/>
    </source>
</evidence>
<keyword evidence="3" id="KW-0732">Signal</keyword>
<evidence type="ECO:0000313" key="5">
    <source>
        <dbReference type="EMBL" id="SFM71951.1"/>
    </source>
</evidence>
<feature type="chain" id="PRO_5011750874" description="Big-1 domain-containing protein" evidence="3">
    <location>
        <begin position="34"/>
        <end position="756"/>
    </location>
</feature>
<dbReference type="STRING" id="758825.SAMN02982985_05080"/>
<organism evidence="5 6">
    <name type="scientific">Rugamonas rubra</name>
    <dbReference type="NCBI Taxonomy" id="758825"/>
    <lineage>
        <taxon>Bacteria</taxon>
        <taxon>Pseudomonadati</taxon>
        <taxon>Pseudomonadota</taxon>
        <taxon>Betaproteobacteria</taxon>
        <taxon>Burkholderiales</taxon>
        <taxon>Oxalobacteraceae</taxon>
        <taxon>Telluria group</taxon>
        <taxon>Rugamonas</taxon>
    </lineage>
</organism>
<evidence type="ECO:0000256" key="1">
    <source>
        <dbReference type="ARBA" id="ARBA00010116"/>
    </source>
</evidence>
<sequence>MNISTHSLTRPLTASFLGWRGALACACAAGLLAACGGGGGSAGTNSNGVAPSKAASVLLIASAETIDSSGLDGTEVTLTAIVKDANSNVLPGETVDFKADSGNISNTTRISNANGAVVEKLNVKGNPAVRVISITASAGGAVSAPVKVTVVAVPAPVPSLTLTTTSGTLASSGAAGSEVTVFALVKDSSNTVVPGVKVNLSVDSGSLSLTNRTTDANGMVSEKLSTGSDPSSRLIHVSASAAGAKTASTVVTVAGTKLSINAAGTVNLGASTDVTVKLVDSAGNALNGKAVSFRSGANTLAVKGGGAAVTNTAGQLTLSYTASAGSGDTITVTALGETAAVPIQISASNFFVNVVDGAGAPLSLVGINQCFAVAIHNDNGGVAQGGTVSLSTSRGTVYADAGCASPLTTPLPLVGGNATAFLKAANPGVATLTASASADASSVQGSVEFYAALPAGATISVQADPAVVGANTPGGSSQQATIRATVRDGSSEKNLVRFAQVAFSIVSDPSGGSLTQPSLVTTGADGSASVSYIAGSSDTKLDGVQIRAQLQGASNASATASLTVAKRSLFITAGTGNTVGVPNPATYQVDYSVFVTDAAGNPVPGVNITGSVRPRNFYKGSLYFEGTDGPWAYSSNPLLQPKACLNEDVDSDGQLSGGEDINGNRALDPGIPITVSPAATTTDARGQATVSLLYPRDRANWLDVDLTIRGQVSGTEARYIGYIKLIGLSTDYSTHNISPPGRDSPYGTVLSCTSPN</sequence>
<dbReference type="EMBL" id="FOTW01000029">
    <property type="protein sequence ID" value="SFM71951.1"/>
    <property type="molecule type" value="Genomic_DNA"/>
</dbReference>
<dbReference type="Gene3D" id="2.60.40.10">
    <property type="entry name" value="Immunoglobulins"/>
    <property type="match status" value="4"/>
</dbReference>
<dbReference type="InterPro" id="IPR003344">
    <property type="entry name" value="Big_1_dom"/>
</dbReference>
<reference evidence="5 6" key="1">
    <citation type="submission" date="2016-10" db="EMBL/GenBank/DDBJ databases">
        <authorList>
            <person name="de Groot N.N."/>
        </authorList>
    </citation>
    <scope>NUCLEOTIDE SEQUENCE [LARGE SCALE GENOMIC DNA]</scope>
    <source>
        <strain evidence="5 6">ATCC 43154</strain>
    </source>
</reference>
<dbReference type="RefSeq" id="WP_174900684.1">
    <property type="nucleotide sequence ID" value="NZ_FOTW01000029.1"/>
</dbReference>
<evidence type="ECO:0000256" key="3">
    <source>
        <dbReference type="SAM" id="SignalP"/>
    </source>
</evidence>
<comment type="similarity">
    <text evidence="1">Belongs to the intimin/invasin family.</text>
</comment>
<keyword evidence="6" id="KW-1185">Reference proteome</keyword>
<dbReference type="Proteomes" id="UP000199470">
    <property type="component" value="Unassembled WGS sequence"/>
</dbReference>
<feature type="domain" description="Big-1" evidence="4">
    <location>
        <begin position="158"/>
        <end position="251"/>
    </location>
</feature>
<dbReference type="InterPro" id="IPR008964">
    <property type="entry name" value="Invasin/intimin_cell_adhesion"/>
</dbReference>
<evidence type="ECO:0000313" key="6">
    <source>
        <dbReference type="Proteomes" id="UP000199470"/>
    </source>
</evidence>